<keyword evidence="11 14" id="KW-0472">Membrane</keyword>
<dbReference type="Proteomes" id="UP000309061">
    <property type="component" value="Chromosome"/>
</dbReference>
<dbReference type="KEGG" id="mhey:H2LOC_000740"/>
<evidence type="ECO:0000256" key="2">
    <source>
        <dbReference type="ARBA" id="ARBA00009810"/>
    </source>
</evidence>
<dbReference type="FunFam" id="2.170.130.10:FF:000001">
    <property type="entry name" value="Catecholate siderophore TonB-dependent receptor"/>
    <property type="match status" value="1"/>
</dbReference>
<dbReference type="GO" id="GO:0015344">
    <property type="term" value="F:siderophore uptake transmembrane transporter activity"/>
    <property type="evidence" value="ECO:0007669"/>
    <property type="project" value="TreeGrafter"/>
</dbReference>
<evidence type="ECO:0000256" key="9">
    <source>
        <dbReference type="ARBA" id="ARBA00023065"/>
    </source>
</evidence>
<dbReference type="Gene3D" id="2.40.170.20">
    <property type="entry name" value="TonB-dependent receptor, beta-barrel domain"/>
    <property type="match status" value="1"/>
</dbReference>
<evidence type="ECO:0000256" key="16">
    <source>
        <dbReference type="SAM" id="MobiDB-lite"/>
    </source>
</evidence>
<keyword evidence="9" id="KW-0406">Ion transport</keyword>
<dbReference type="CDD" id="cd01347">
    <property type="entry name" value="ligand_gated_channel"/>
    <property type="match status" value="1"/>
</dbReference>
<keyword evidence="10 15" id="KW-0798">TonB box</keyword>
<evidence type="ECO:0000256" key="11">
    <source>
        <dbReference type="ARBA" id="ARBA00023136"/>
    </source>
</evidence>
<evidence type="ECO:0000256" key="8">
    <source>
        <dbReference type="ARBA" id="ARBA00023004"/>
    </source>
</evidence>
<evidence type="ECO:0000256" key="3">
    <source>
        <dbReference type="ARBA" id="ARBA00022448"/>
    </source>
</evidence>
<evidence type="ECO:0000256" key="13">
    <source>
        <dbReference type="ARBA" id="ARBA00023237"/>
    </source>
</evidence>
<keyword evidence="8" id="KW-0408">Iron</keyword>
<reference evidence="20 21" key="1">
    <citation type="submission" date="2019-11" db="EMBL/GenBank/DDBJ databases">
        <title>The genome sequence of Methylocystis heyeri.</title>
        <authorList>
            <person name="Oshkin I.Y."/>
            <person name="Miroshnikov K."/>
            <person name="Dedysh S.N."/>
        </authorList>
    </citation>
    <scope>NUCLEOTIDE SEQUENCE [LARGE SCALE GENOMIC DNA]</scope>
    <source>
        <strain evidence="20 21">H2</strain>
    </source>
</reference>
<name>A0A6B8KA76_9HYPH</name>
<keyword evidence="13 14" id="KW-0998">Cell outer membrane</keyword>
<evidence type="ECO:0000256" key="5">
    <source>
        <dbReference type="ARBA" id="ARBA00022496"/>
    </source>
</evidence>
<evidence type="ECO:0000313" key="20">
    <source>
        <dbReference type="EMBL" id="QGM44342.1"/>
    </source>
</evidence>
<dbReference type="InterPro" id="IPR000531">
    <property type="entry name" value="Beta-barrel_TonB"/>
</dbReference>
<dbReference type="InterPro" id="IPR037066">
    <property type="entry name" value="Plug_dom_sf"/>
</dbReference>
<evidence type="ECO:0000259" key="18">
    <source>
        <dbReference type="Pfam" id="PF00593"/>
    </source>
</evidence>
<feature type="signal peptide" evidence="17">
    <location>
        <begin position="1"/>
        <end position="26"/>
    </location>
</feature>
<keyword evidence="6 14" id="KW-0812">Transmembrane</keyword>
<dbReference type="GO" id="GO:0015891">
    <property type="term" value="P:siderophore transport"/>
    <property type="evidence" value="ECO:0007669"/>
    <property type="project" value="InterPro"/>
</dbReference>
<dbReference type="NCBIfam" id="TIGR01783">
    <property type="entry name" value="TonB-siderophor"/>
    <property type="match status" value="1"/>
</dbReference>
<evidence type="ECO:0000256" key="12">
    <source>
        <dbReference type="ARBA" id="ARBA00023170"/>
    </source>
</evidence>
<keyword evidence="7 17" id="KW-0732">Signal</keyword>
<sequence>MFRISMLRGVSAGALTLVLFSSIAHAQEALPTIDVGNSAAPQNSGADPAAQTAPGGKEAPSAETGYRRTESYAATRTNTPLIDTPAAVQIVPRQLIEDKQILNTMEAAMNVSGVQAANGTYYDTYLIRGFASQSTWRNGLRLEGLIDDEETAFTERVEVVKGPSSVLYGRIDPGGFVNVVTKRPQEQFKAELSEQAGSWGLSRTVADVTGPIDAEKTVLYRAIGVYDHRDSFVNFEHRNNGAAALFLTFRPTQQFEFNTQFEHYEKEQTVPDGEGAIPVNLLYWPNGKPLVLPGFNDRPLNLPRSFSVSDPAMWTNFPYVVHRTLYYYDWSYRLNENWKVTQRLHYLMNIENQTGIGDWNGFDGMTINRAFINYGMNRKTINTNLDLVGEVETGPLTHKLLAGLDWYQYEENSPGFIGGGALTPPLNIYAPAYGYFTGLLHYMADSARNNILFRYRWSDFGVYGQDQISALDGRLQILLGGRWDKTYSVQSDTYGSSGSNCFPNCTGYPMTQYPENAALSPRAAALYKLYDNISVYGSYVHSTGASNGASVTDGSHPAPEVARQWEAGIKSQWLDDRLTASVALFDLRKNNVLQPDPANPGMSIAVGQVTSRGVEFDLAGQVTDNLNVIASYTFDVVKITNDNNNGNVGKWYYGAAPNVGNIWAKWDTAPHLPQGWEFGAGAYAMDSRYGSNDNSWKMPGYVKFDTMLAYRLPVDGHQVTFRFNVKNITDRRYFTYSDTSAFAYYGQPRTFLAQVNMAW</sequence>
<dbReference type="EMBL" id="CP046052">
    <property type="protein sequence ID" value="QGM44342.1"/>
    <property type="molecule type" value="Genomic_DNA"/>
</dbReference>
<dbReference type="SUPFAM" id="SSF56935">
    <property type="entry name" value="Porins"/>
    <property type="match status" value="1"/>
</dbReference>
<dbReference type="Pfam" id="PF00593">
    <property type="entry name" value="TonB_dep_Rec_b-barrel"/>
    <property type="match status" value="1"/>
</dbReference>
<dbReference type="Gene3D" id="2.170.130.10">
    <property type="entry name" value="TonB-dependent receptor, plug domain"/>
    <property type="match status" value="1"/>
</dbReference>
<feature type="domain" description="TonB-dependent receptor plug" evidence="19">
    <location>
        <begin position="81"/>
        <end position="175"/>
    </location>
</feature>
<dbReference type="InterPro" id="IPR039426">
    <property type="entry name" value="TonB-dep_rcpt-like"/>
</dbReference>
<dbReference type="AlphaFoldDB" id="A0A6B8KA76"/>
<proteinExistence type="inferred from homology"/>
<dbReference type="GO" id="GO:0038023">
    <property type="term" value="F:signaling receptor activity"/>
    <property type="evidence" value="ECO:0007669"/>
    <property type="project" value="InterPro"/>
</dbReference>
<keyword evidence="12 20" id="KW-0675">Receptor</keyword>
<evidence type="ECO:0000256" key="14">
    <source>
        <dbReference type="PROSITE-ProRule" id="PRU01360"/>
    </source>
</evidence>
<dbReference type="InterPro" id="IPR010105">
    <property type="entry name" value="TonB_sidphr_rcpt"/>
</dbReference>
<evidence type="ECO:0000256" key="10">
    <source>
        <dbReference type="ARBA" id="ARBA00023077"/>
    </source>
</evidence>
<accession>A0A6B8KA76</accession>
<dbReference type="RefSeq" id="WP_136494649.1">
    <property type="nucleotide sequence ID" value="NZ_CP046052.1"/>
</dbReference>
<keyword evidence="21" id="KW-1185">Reference proteome</keyword>
<evidence type="ECO:0000256" key="1">
    <source>
        <dbReference type="ARBA" id="ARBA00004571"/>
    </source>
</evidence>
<evidence type="ECO:0000313" key="21">
    <source>
        <dbReference type="Proteomes" id="UP000309061"/>
    </source>
</evidence>
<evidence type="ECO:0000256" key="4">
    <source>
        <dbReference type="ARBA" id="ARBA00022452"/>
    </source>
</evidence>
<dbReference type="InterPro" id="IPR036942">
    <property type="entry name" value="Beta-barrel_TonB_sf"/>
</dbReference>
<feature type="domain" description="TonB-dependent receptor-like beta-barrel" evidence="18">
    <location>
        <begin position="300"/>
        <end position="728"/>
    </location>
</feature>
<feature type="chain" id="PRO_5025382376" evidence="17">
    <location>
        <begin position="27"/>
        <end position="759"/>
    </location>
</feature>
<dbReference type="Pfam" id="PF07715">
    <property type="entry name" value="Plug"/>
    <property type="match status" value="1"/>
</dbReference>
<evidence type="ECO:0000256" key="15">
    <source>
        <dbReference type="RuleBase" id="RU003357"/>
    </source>
</evidence>
<protein>
    <submittedName>
        <fullName evidence="20">TonB-dependent siderophore receptor</fullName>
    </submittedName>
</protein>
<dbReference type="GO" id="GO:0009279">
    <property type="term" value="C:cell outer membrane"/>
    <property type="evidence" value="ECO:0007669"/>
    <property type="project" value="UniProtKB-SubCell"/>
</dbReference>
<comment type="similarity">
    <text evidence="2 14 15">Belongs to the TonB-dependent receptor family.</text>
</comment>
<feature type="region of interest" description="Disordered" evidence="16">
    <location>
        <begin position="35"/>
        <end position="70"/>
    </location>
</feature>
<evidence type="ECO:0000256" key="6">
    <source>
        <dbReference type="ARBA" id="ARBA00022692"/>
    </source>
</evidence>
<comment type="subcellular location">
    <subcellularLocation>
        <location evidence="1 14">Cell outer membrane</location>
        <topology evidence="1 14">Multi-pass membrane protein</topology>
    </subcellularLocation>
</comment>
<dbReference type="PANTHER" id="PTHR32552:SF68">
    <property type="entry name" value="FERRICHROME OUTER MEMBRANE TRANSPORTER_PHAGE RECEPTOR"/>
    <property type="match status" value="1"/>
</dbReference>
<evidence type="ECO:0000256" key="7">
    <source>
        <dbReference type="ARBA" id="ARBA00022729"/>
    </source>
</evidence>
<dbReference type="OrthoDB" id="9760333at2"/>
<keyword evidence="3 14" id="KW-0813">Transport</keyword>
<evidence type="ECO:0000256" key="17">
    <source>
        <dbReference type="SAM" id="SignalP"/>
    </source>
</evidence>
<gene>
    <name evidence="20" type="ORF">H2LOC_000740</name>
</gene>
<dbReference type="InterPro" id="IPR012910">
    <property type="entry name" value="Plug_dom"/>
</dbReference>
<dbReference type="PANTHER" id="PTHR32552">
    <property type="entry name" value="FERRICHROME IRON RECEPTOR-RELATED"/>
    <property type="match status" value="1"/>
</dbReference>
<keyword evidence="4 14" id="KW-1134">Transmembrane beta strand</keyword>
<dbReference type="PROSITE" id="PS52016">
    <property type="entry name" value="TONB_DEPENDENT_REC_3"/>
    <property type="match status" value="1"/>
</dbReference>
<evidence type="ECO:0000259" key="19">
    <source>
        <dbReference type="Pfam" id="PF07715"/>
    </source>
</evidence>
<keyword evidence="5" id="KW-0410">Iron transport</keyword>
<organism evidence="20 21">
    <name type="scientific">Methylocystis heyeri</name>
    <dbReference type="NCBI Taxonomy" id="391905"/>
    <lineage>
        <taxon>Bacteria</taxon>
        <taxon>Pseudomonadati</taxon>
        <taxon>Pseudomonadota</taxon>
        <taxon>Alphaproteobacteria</taxon>
        <taxon>Hyphomicrobiales</taxon>
        <taxon>Methylocystaceae</taxon>
        <taxon>Methylocystis</taxon>
    </lineage>
</organism>